<accession>A0A6A1Q8K0</accession>
<keyword evidence="9" id="KW-0408">Iron</keyword>
<reference evidence="12 13" key="1">
    <citation type="journal article" date="2019" name="PLoS ONE">
        <title>Genomic analyses reveal an absence of contemporary introgressive admixture between fin whales and blue whales, despite known hybrids.</title>
        <authorList>
            <person name="Westbury M.V."/>
            <person name="Petersen B."/>
            <person name="Lorenzen E.D."/>
        </authorList>
    </citation>
    <scope>NUCLEOTIDE SEQUENCE [LARGE SCALE GENOMIC DNA]</scope>
    <source>
        <strain evidence="12">FinWhale-01</strain>
    </source>
</reference>
<comment type="pathway">
    <text evidence="3 9">Energy metabolism; oxidative phosphorylation.</text>
</comment>
<dbReference type="InterPro" id="IPR023616">
    <property type="entry name" value="Cyt_c_oxase-like_su1_dom"/>
</dbReference>
<feature type="transmembrane region" description="Helical" evidence="10">
    <location>
        <begin position="168"/>
        <end position="191"/>
    </location>
</feature>
<keyword evidence="9 10" id="KW-0812">Transmembrane</keyword>
<dbReference type="PANTHER" id="PTHR10422:SF18">
    <property type="entry name" value="CYTOCHROME C OXIDASE SUBUNIT 1"/>
    <property type="match status" value="1"/>
</dbReference>
<protein>
    <recommendedName>
        <fullName evidence="6 9">Cytochrome c oxidase subunit 1</fullName>
        <ecNumber evidence="5 9">7.1.1.9</ecNumber>
    </recommendedName>
</protein>
<evidence type="ECO:0000256" key="5">
    <source>
        <dbReference type="ARBA" id="ARBA00012949"/>
    </source>
</evidence>
<name>A0A6A1Q8K0_BALPH</name>
<comment type="caution">
    <text evidence="12">The sequence shown here is derived from an EMBL/GenBank/DDBJ whole genome shotgun (WGS) entry which is preliminary data.</text>
</comment>
<evidence type="ECO:0000256" key="10">
    <source>
        <dbReference type="SAM" id="Phobius"/>
    </source>
</evidence>
<dbReference type="SUPFAM" id="SSF81442">
    <property type="entry name" value="Cytochrome c oxidase subunit I-like"/>
    <property type="match status" value="1"/>
</dbReference>
<dbReference type="Gene3D" id="1.20.210.10">
    <property type="entry name" value="Cytochrome c oxidase-like, subunit I domain"/>
    <property type="match status" value="2"/>
</dbReference>
<keyword evidence="9" id="KW-0679">Respiratory chain</keyword>
<evidence type="ECO:0000256" key="9">
    <source>
        <dbReference type="RuleBase" id="RU000369"/>
    </source>
</evidence>
<comment type="cofactor">
    <cofactor evidence="2">
        <name>heme</name>
        <dbReference type="ChEBI" id="CHEBI:30413"/>
    </cofactor>
</comment>
<dbReference type="GO" id="GO:0004129">
    <property type="term" value="F:cytochrome-c oxidase activity"/>
    <property type="evidence" value="ECO:0007669"/>
    <property type="project" value="UniProtKB-EC"/>
</dbReference>
<keyword evidence="9" id="KW-0999">Mitochondrion inner membrane</keyword>
<gene>
    <name evidence="12" type="ORF">E2I00_003174</name>
</gene>
<keyword evidence="8" id="KW-0915">Sodium</keyword>
<comment type="function">
    <text evidence="9">Component of the cytochrome c oxidase, the last enzyme in the mitochondrial electron transport chain which drives oxidative phosphorylation. The respiratory chain contains 3 multisubunit complexes succinate dehydrogenase (complex II, CII), ubiquinol-cytochrome c oxidoreductase (cytochrome b-c1 complex, complex III, CIII) and cytochrome c oxidase (complex IV, CIV), that cooperate to transfer electrons derived from NADH and succinate to molecular oxygen, creating an electrochemical gradient over the inner membrane that drives transmembrane transport and the ATP synthase. Cytochrome c oxidase is the component of the respiratory chain that catalyzes the reduction of oxygen to water. Electrons originating from reduced cytochrome c in the intermembrane space (IMS) are transferred via the dinuclear copper A center (CU(A)) of subunit 2 and heme A of subunit 1 to the active site in subunit 1, a binuclear center (BNC) formed by heme A3 and copper B (CU(B)). The BNC reduces molecular oxygen to 2 water molecules using 4 electrons from cytochrome c in the IMS and 4 protons from the mitochondrial matrix.</text>
</comment>
<dbReference type="Proteomes" id="UP000437017">
    <property type="component" value="Unassembled WGS sequence"/>
</dbReference>
<dbReference type="GO" id="GO:0015990">
    <property type="term" value="P:electron transport coupled proton transport"/>
    <property type="evidence" value="ECO:0007669"/>
    <property type="project" value="TreeGrafter"/>
</dbReference>
<evidence type="ECO:0000313" key="12">
    <source>
        <dbReference type="EMBL" id="KAB0403129.1"/>
    </source>
</evidence>
<dbReference type="GO" id="GO:0020037">
    <property type="term" value="F:heme binding"/>
    <property type="evidence" value="ECO:0007669"/>
    <property type="project" value="InterPro"/>
</dbReference>
<evidence type="ECO:0000259" key="11">
    <source>
        <dbReference type="PROSITE" id="PS50855"/>
    </source>
</evidence>
<evidence type="ECO:0000313" key="13">
    <source>
        <dbReference type="Proteomes" id="UP000437017"/>
    </source>
</evidence>
<comment type="cofactor">
    <cofactor evidence="1">
        <name>Cu cation</name>
        <dbReference type="ChEBI" id="CHEBI:23378"/>
    </cofactor>
</comment>
<dbReference type="AlphaFoldDB" id="A0A6A1Q8K0"/>
<dbReference type="GO" id="GO:0006123">
    <property type="term" value="P:mitochondrial electron transport, cytochrome c to oxygen"/>
    <property type="evidence" value="ECO:0007669"/>
    <property type="project" value="TreeGrafter"/>
</dbReference>
<dbReference type="InterPro" id="IPR036927">
    <property type="entry name" value="Cyt_c_oxase-like_su1_sf"/>
</dbReference>
<dbReference type="PANTHER" id="PTHR10422">
    <property type="entry name" value="CYTOCHROME C OXIDASE SUBUNIT 1"/>
    <property type="match status" value="1"/>
</dbReference>
<dbReference type="GO" id="GO:0005743">
    <property type="term" value="C:mitochondrial inner membrane"/>
    <property type="evidence" value="ECO:0007669"/>
    <property type="project" value="UniProtKB-SubCell"/>
</dbReference>
<keyword evidence="10" id="KW-1133">Transmembrane helix</keyword>
<comment type="catalytic activity">
    <reaction evidence="9">
        <text>4 Fe(II)-[cytochrome c] + O2 + 8 H(+)(in) = 4 Fe(III)-[cytochrome c] + 2 H2O + 4 H(+)(out)</text>
        <dbReference type="Rhea" id="RHEA:11436"/>
        <dbReference type="Rhea" id="RHEA-COMP:10350"/>
        <dbReference type="Rhea" id="RHEA-COMP:14399"/>
        <dbReference type="ChEBI" id="CHEBI:15377"/>
        <dbReference type="ChEBI" id="CHEBI:15378"/>
        <dbReference type="ChEBI" id="CHEBI:15379"/>
        <dbReference type="ChEBI" id="CHEBI:29033"/>
        <dbReference type="ChEBI" id="CHEBI:29034"/>
        <dbReference type="EC" id="7.1.1.9"/>
    </reaction>
</comment>
<comment type="subcellular location">
    <subcellularLocation>
        <location evidence="9">Mitochondrion inner membrane</location>
        <topology evidence="9">Multi-pass membrane protein</topology>
    </subcellularLocation>
</comment>
<keyword evidence="9 10" id="KW-0472">Membrane</keyword>
<evidence type="ECO:0000256" key="2">
    <source>
        <dbReference type="ARBA" id="ARBA00001971"/>
    </source>
</evidence>
<organism evidence="12 13">
    <name type="scientific">Balaenoptera physalus</name>
    <name type="common">Fin whale</name>
    <name type="synonym">Balaena physalus</name>
    <dbReference type="NCBI Taxonomy" id="9770"/>
    <lineage>
        <taxon>Eukaryota</taxon>
        <taxon>Metazoa</taxon>
        <taxon>Chordata</taxon>
        <taxon>Craniata</taxon>
        <taxon>Vertebrata</taxon>
        <taxon>Euteleostomi</taxon>
        <taxon>Mammalia</taxon>
        <taxon>Eutheria</taxon>
        <taxon>Laurasiatheria</taxon>
        <taxon>Artiodactyla</taxon>
        <taxon>Whippomorpha</taxon>
        <taxon>Cetacea</taxon>
        <taxon>Mysticeti</taxon>
        <taxon>Balaenopteridae</taxon>
        <taxon>Balaenoptera</taxon>
    </lineage>
</organism>
<dbReference type="OrthoDB" id="10002679at2759"/>
<keyword evidence="9" id="KW-0496">Mitochondrion</keyword>
<evidence type="ECO:0000256" key="8">
    <source>
        <dbReference type="ARBA" id="ARBA00023053"/>
    </source>
</evidence>
<dbReference type="PROSITE" id="PS50855">
    <property type="entry name" value="COX1"/>
    <property type="match status" value="1"/>
</dbReference>
<feature type="transmembrane region" description="Helical" evidence="10">
    <location>
        <begin position="244"/>
        <end position="266"/>
    </location>
</feature>
<keyword evidence="9" id="KW-0479">Metal-binding</keyword>
<dbReference type="PRINTS" id="PR01165">
    <property type="entry name" value="CYCOXIDASEI"/>
</dbReference>
<feature type="transmembrane region" description="Helical" evidence="10">
    <location>
        <begin position="203"/>
        <end position="224"/>
    </location>
</feature>
<evidence type="ECO:0000256" key="7">
    <source>
        <dbReference type="ARBA" id="ARBA00023008"/>
    </source>
</evidence>
<dbReference type="InterPro" id="IPR000883">
    <property type="entry name" value="Cyt_C_Oxase_1"/>
</dbReference>
<keyword evidence="7 9" id="KW-0186">Copper</keyword>
<dbReference type="EMBL" id="SGJD01000862">
    <property type="protein sequence ID" value="KAB0403129.1"/>
    <property type="molecule type" value="Genomic_DNA"/>
</dbReference>
<evidence type="ECO:0000256" key="1">
    <source>
        <dbReference type="ARBA" id="ARBA00001935"/>
    </source>
</evidence>
<evidence type="ECO:0000256" key="3">
    <source>
        <dbReference type="ARBA" id="ARBA00004673"/>
    </source>
</evidence>
<feature type="non-terminal residue" evidence="12">
    <location>
        <position position="1"/>
    </location>
</feature>
<evidence type="ECO:0000256" key="6">
    <source>
        <dbReference type="ARBA" id="ARBA00015947"/>
    </source>
</evidence>
<feature type="domain" description="Cytochrome oxidase subunit I profile" evidence="11">
    <location>
        <begin position="163"/>
        <end position="278"/>
    </location>
</feature>
<keyword evidence="13" id="KW-1185">Reference proteome</keyword>
<proteinExistence type="inferred from homology"/>
<dbReference type="EC" id="7.1.1.9" evidence="5 9"/>
<sequence length="389" mass="44700">PLSLTCYILANEPLQKSFIQQHRHYTRHLINSRLNLTNMTKTCTPVSIIPNLTIHQPKPSIIYIHTIHHNWGVRWIKPNPTTKNYSLLINCSHRMNISHYTVKPNYNNPKPSNLYYNNILQLSYHYTYYRNHTHETKYPLLQPSSPSPYYQWEASHHYQDLGQNIGTLYLLLGAWAGIVGTTLSLLIHAELGQPGTLLEDDQIYNVVVTAHTFVIIIFILKPVLVQALARNLGHAGASVDLTIFSLHLAAVASILDAINFITIINIKPYAIPQYQTPLFGEIKPYISTYSDSSDILRLHGCTLPLSIINRSCIRYYGRLCTLIPTILRLYTQLNMSKNSLRNYICRCIHNMKHYLINKLNHFTNSSNINNFHNLRGICIKMRSLNSRAN</sequence>
<keyword evidence="9" id="KW-0813">Transport</keyword>
<evidence type="ECO:0000256" key="4">
    <source>
        <dbReference type="ARBA" id="ARBA00009578"/>
    </source>
</evidence>
<keyword evidence="9" id="KW-0349">Heme</keyword>
<comment type="similarity">
    <text evidence="4 9">Belongs to the heme-copper respiratory oxidase family.</text>
</comment>
<dbReference type="GO" id="GO:0046872">
    <property type="term" value="F:metal ion binding"/>
    <property type="evidence" value="ECO:0007669"/>
    <property type="project" value="UniProtKB-KW"/>
</dbReference>
<keyword evidence="9" id="KW-0249">Electron transport</keyword>
<dbReference type="UniPathway" id="UPA00705"/>